<name>A0A8T2UYU8_CERRI</name>
<dbReference type="PANTHER" id="PTHR11439">
    <property type="entry name" value="GAG-POL-RELATED RETROTRANSPOSON"/>
    <property type="match status" value="1"/>
</dbReference>
<dbReference type="CDD" id="cd09272">
    <property type="entry name" value="RNase_HI_RT_Ty1"/>
    <property type="match status" value="1"/>
</dbReference>
<dbReference type="AlphaFoldDB" id="A0A8T2UYU8"/>
<gene>
    <name evidence="1" type="ORF">KP509_04G034100</name>
</gene>
<dbReference type="PANTHER" id="PTHR11439:SF463">
    <property type="entry name" value="REVERSE TRANSCRIPTASE TY1_COPIA-TYPE DOMAIN-CONTAINING PROTEIN"/>
    <property type="match status" value="1"/>
</dbReference>
<comment type="caution">
    <text evidence="1">The sequence shown here is derived from an EMBL/GenBank/DDBJ whole genome shotgun (WGS) entry which is preliminary data.</text>
</comment>
<reference evidence="1" key="1">
    <citation type="submission" date="2021-08" db="EMBL/GenBank/DDBJ databases">
        <title>WGS assembly of Ceratopteris richardii.</title>
        <authorList>
            <person name="Marchant D.B."/>
            <person name="Chen G."/>
            <person name="Jenkins J."/>
            <person name="Shu S."/>
            <person name="Leebens-Mack J."/>
            <person name="Grimwood J."/>
            <person name="Schmutz J."/>
            <person name="Soltis P."/>
            <person name="Soltis D."/>
            <person name="Chen Z.-H."/>
        </authorList>
    </citation>
    <scope>NUCLEOTIDE SEQUENCE</scope>
    <source>
        <strain evidence="1">Whitten #5841</strain>
        <tissue evidence="1">Leaf</tissue>
    </source>
</reference>
<evidence type="ECO:0000313" key="1">
    <source>
        <dbReference type="EMBL" id="KAH7438863.1"/>
    </source>
</evidence>
<proteinExistence type="predicted"/>
<dbReference type="OrthoDB" id="414945at2759"/>
<protein>
    <submittedName>
        <fullName evidence="1">Uncharacterized protein</fullName>
    </submittedName>
</protein>
<sequence>MATCNCEAEYRESFTASVECVWFRCLLAELGVGQSFATTIFTQSQSALEVAMNLVFHARTKHIEVHYHYVRERFSIGEISLAYVATQDNIEDLFTKALPREKFEAFREALGLLSFVD</sequence>
<dbReference type="EMBL" id="CM035409">
    <property type="protein sequence ID" value="KAH7438863.1"/>
    <property type="molecule type" value="Genomic_DNA"/>
</dbReference>
<accession>A0A8T2UYU8</accession>
<keyword evidence="2" id="KW-1185">Reference proteome</keyword>
<evidence type="ECO:0000313" key="2">
    <source>
        <dbReference type="Proteomes" id="UP000825935"/>
    </source>
</evidence>
<dbReference type="Proteomes" id="UP000825935">
    <property type="component" value="Chromosome 4"/>
</dbReference>
<dbReference type="OMA" id="VECVWFR"/>
<organism evidence="1 2">
    <name type="scientific">Ceratopteris richardii</name>
    <name type="common">Triangle waterfern</name>
    <dbReference type="NCBI Taxonomy" id="49495"/>
    <lineage>
        <taxon>Eukaryota</taxon>
        <taxon>Viridiplantae</taxon>
        <taxon>Streptophyta</taxon>
        <taxon>Embryophyta</taxon>
        <taxon>Tracheophyta</taxon>
        <taxon>Polypodiopsida</taxon>
        <taxon>Polypodiidae</taxon>
        <taxon>Polypodiales</taxon>
        <taxon>Pteridineae</taxon>
        <taxon>Pteridaceae</taxon>
        <taxon>Parkerioideae</taxon>
        <taxon>Ceratopteris</taxon>
    </lineage>
</organism>